<feature type="compositionally biased region" description="Basic and acidic residues" evidence="11">
    <location>
        <begin position="52"/>
        <end position="61"/>
    </location>
</feature>
<gene>
    <name evidence="13" type="primary">WOX9</name>
    <name evidence="13" type="ORF">KSP40_PGU008945</name>
</gene>
<dbReference type="InterPro" id="IPR044557">
    <property type="entry name" value="WOX8/9-like"/>
</dbReference>
<evidence type="ECO:0000256" key="11">
    <source>
        <dbReference type="SAM" id="MobiDB-lite"/>
    </source>
</evidence>
<feature type="region of interest" description="Disordered" evidence="11">
    <location>
        <begin position="133"/>
        <end position="160"/>
    </location>
</feature>
<feature type="DNA-binding region" description="Homeobox" evidence="9">
    <location>
        <begin position="58"/>
        <end position="122"/>
    </location>
</feature>
<keyword evidence="5 9" id="KW-0371">Homeobox</keyword>
<evidence type="ECO:0000256" key="5">
    <source>
        <dbReference type="ARBA" id="ARBA00023155"/>
    </source>
</evidence>
<dbReference type="InterPro" id="IPR001356">
    <property type="entry name" value="HD"/>
</dbReference>
<evidence type="ECO:0000256" key="7">
    <source>
        <dbReference type="ARBA" id="ARBA00023242"/>
    </source>
</evidence>
<keyword evidence="7 9" id="KW-0539">Nucleus</keyword>
<evidence type="ECO:0000313" key="13">
    <source>
        <dbReference type="EMBL" id="KAK8970492.1"/>
    </source>
</evidence>
<evidence type="ECO:0000256" key="6">
    <source>
        <dbReference type="ARBA" id="ARBA00023163"/>
    </source>
</evidence>
<dbReference type="GO" id="GO:0003677">
    <property type="term" value="F:DNA binding"/>
    <property type="evidence" value="ECO:0007669"/>
    <property type="project" value="UniProtKB-KW"/>
</dbReference>
<evidence type="ECO:0000256" key="10">
    <source>
        <dbReference type="RuleBase" id="RU000682"/>
    </source>
</evidence>
<evidence type="ECO:0000256" key="1">
    <source>
        <dbReference type="ARBA" id="ARBA00004123"/>
    </source>
</evidence>
<accession>A0ABR2N2V8</accession>
<comment type="subcellular location">
    <subcellularLocation>
        <location evidence="1 9 10">Nucleus</location>
    </subcellularLocation>
</comment>
<comment type="similarity">
    <text evidence="8">Belongs to the WUS homeobox family.</text>
</comment>
<dbReference type="PANTHER" id="PTHR47288:SF1">
    <property type="entry name" value="WUSCHEL-RELATED HOMEOBOX 9"/>
    <property type="match status" value="1"/>
</dbReference>
<comment type="caution">
    <text evidence="13">The sequence shown here is derived from an EMBL/GenBank/DDBJ whole genome shotgun (WGS) entry which is preliminary data.</text>
</comment>
<dbReference type="Pfam" id="PF00046">
    <property type="entry name" value="Homeodomain"/>
    <property type="match status" value="1"/>
</dbReference>
<keyword evidence="14" id="KW-1185">Reference proteome</keyword>
<evidence type="ECO:0000313" key="14">
    <source>
        <dbReference type="Proteomes" id="UP001412067"/>
    </source>
</evidence>
<keyword evidence="6" id="KW-0804">Transcription</keyword>
<dbReference type="InterPro" id="IPR009057">
    <property type="entry name" value="Homeodomain-like_sf"/>
</dbReference>
<evidence type="ECO:0000256" key="4">
    <source>
        <dbReference type="ARBA" id="ARBA00023125"/>
    </source>
</evidence>
<evidence type="ECO:0000256" key="8">
    <source>
        <dbReference type="ARBA" id="ARBA00024040"/>
    </source>
</evidence>
<evidence type="ECO:0000259" key="12">
    <source>
        <dbReference type="PROSITE" id="PS50071"/>
    </source>
</evidence>
<dbReference type="SMART" id="SM00389">
    <property type="entry name" value="HOX"/>
    <property type="match status" value="1"/>
</dbReference>
<keyword evidence="4 9" id="KW-0238">DNA-binding</keyword>
<organism evidence="13 14">
    <name type="scientific">Platanthera guangdongensis</name>
    <dbReference type="NCBI Taxonomy" id="2320717"/>
    <lineage>
        <taxon>Eukaryota</taxon>
        <taxon>Viridiplantae</taxon>
        <taxon>Streptophyta</taxon>
        <taxon>Embryophyta</taxon>
        <taxon>Tracheophyta</taxon>
        <taxon>Spermatophyta</taxon>
        <taxon>Magnoliopsida</taxon>
        <taxon>Liliopsida</taxon>
        <taxon>Asparagales</taxon>
        <taxon>Orchidaceae</taxon>
        <taxon>Orchidoideae</taxon>
        <taxon>Orchideae</taxon>
        <taxon>Orchidinae</taxon>
        <taxon>Platanthera</taxon>
    </lineage>
</organism>
<feature type="compositionally biased region" description="Polar residues" evidence="11">
    <location>
        <begin position="33"/>
        <end position="49"/>
    </location>
</feature>
<dbReference type="Gene3D" id="1.10.10.60">
    <property type="entry name" value="Homeodomain-like"/>
    <property type="match status" value="1"/>
</dbReference>
<dbReference type="CDD" id="cd00086">
    <property type="entry name" value="homeodomain"/>
    <property type="match status" value="1"/>
</dbReference>
<keyword evidence="2" id="KW-0217">Developmental protein</keyword>
<feature type="domain" description="Homeobox" evidence="12">
    <location>
        <begin position="56"/>
        <end position="121"/>
    </location>
</feature>
<dbReference type="Proteomes" id="UP001412067">
    <property type="component" value="Unassembled WGS sequence"/>
</dbReference>
<dbReference type="PANTHER" id="PTHR47288">
    <property type="entry name" value="WUSCHEL-RELATED HOMEOBOX 9"/>
    <property type="match status" value="1"/>
</dbReference>
<evidence type="ECO:0000256" key="2">
    <source>
        <dbReference type="ARBA" id="ARBA00022473"/>
    </source>
</evidence>
<feature type="region of interest" description="Disordered" evidence="11">
    <location>
        <begin position="1"/>
        <end position="67"/>
    </location>
</feature>
<dbReference type="SUPFAM" id="SSF46689">
    <property type="entry name" value="Homeodomain-like"/>
    <property type="match status" value="1"/>
</dbReference>
<proteinExistence type="inferred from homology"/>
<dbReference type="PROSITE" id="PS50071">
    <property type="entry name" value="HOMEOBOX_2"/>
    <property type="match status" value="1"/>
</dbReference>
<dbReference type="EMBL" id="JBBWWR010000002">
    <property type="protein sequence ID" value="KAK8970492.1"/>
    <property type="molecule type" value="Genomic_DNA"/>
</dbReference>
<feature type="compositionally biased region" description="Polar residues" evidence="11">
    <location>
        <begin position="1"/>
        <end position="17"/>
    </location>
</feature>
<evidence type="ECO:0000256" key="3">
    <source>
        <dbReference type="ARBA" id="ARBA00023015"/>
    </source>
</evidence>
<keyword evidence="3" id="KW-0805">Transcription regulation</keyword>
<reference evidence="13 14" key="1">
    <citation type="journal article" date="2022" name="Nat. Plants">
        <title>Genomes of leafy and leafless Platanthera orchids illuminate the evolution of mycoheterotrophy.</title>
        <authorList>
            <person name="Li M.H."/>
            <person name="Liu K.W."/>
            <person name="Li Z."/>
            <person name="Lu H.C."/>
            <person name="Ye Q.L."/>
            <person name="Zhang D."/>
            <person name="Wang J.Y."/>
            <person name="Li Y.F."/>
            <person name="Zhong Z.M."/>
            <person name="Liu X."/>
            <person name="Yu X."/>
            <person name="Liu D.K."/>
            <person name="Tu X.D."/>
            <person name="Liu B."/>
            <person name="Hao Y."/>
            <person name="Liao X.Y."/>
            <person name="Jiang Y.T."/>
            <person name="Sun W.H."/>
            <person name="Chen J."/>
            <person name="Chen Y.Q."/>
            <person name="Ai Y."/>
            <person name="Zhai J.W."/>
            <person name="Wu S.S."/>
            <person name="Zhou Z."/>
            <person name="Hsiao Y.Y."/>
            <person name="Wu W.L."/>
            <person name="Chen Y.Y."/>
            <person name="Lin Y.F."/>
            <person name="Hsu J.L."/>
            <person name="Li C.Y."/>
            <person name="Wang Z.W."/>
            <person name="Zhao X."/>
            <person name="Zhong W.Y."/>
            <person name="Ma X.K."/>
            <person name="Ma L."/>
            <person name="Huang J."/>
            <person name="Chen G.Z."/>
            <person name="Huang M.Z."/>
            <person name="Huang L."/>
            <person name="Peng D.H."/>
            <person name="Luo Y.B."/>
            <person name="Zou S.Q."/>
            <person name="Chen S.P."/>
            <person name="Lan S."/>
            <person name="Tsai W.C."/>
            <person name="Van de Peer Y."/>
            <person name="Liu Z.J."/>
        </authorList>
    </citation>
    <scope>NUCLEOTIDE SEQUENCE [LARGE SCALE GENOMIC DNA]</scope>
    <source>
        <strain evidence="13">Lor288</strain>
    </source>
</reference>
<name>A0ABR2N2V8_9ASPA</name>
<sequence length="274" mass="29682">MGSSNRHWPSMFKSNPSCAAAAGHHHRQHDINHSSLLSGPCQKPNSYSSGAAEEKSPEPKPRWNPKPEQIRILESIFNSGMVNPPRDEIRRIRDQLQAYGQVGDANVFYWFQNRKSRSKLKLRHLKSSAAAAAAAARSNTTPSSAPTTSVTASSSSSSSSTIHPAAGSLAPFFDHSEFQAPIFSPDLLIQETSAFLPAISSGELAGGIEAGKSTIFINEIAYEVTERPVNIREAFGENTVLIHSSGQPVLTDEWGLTLHPLPHGSSYYLVSHSP</sequence>
<evidence type="ECO:0000256" key="9">
    <source>
        <dbReference type="PROSITE-ProRule" id="PRU00108"/>
    </source>
</evidence>
<protein>
    <submittedName>
        <fullName evidence="13">WUSCHEL-related homeobox 9</fullName>
    </submittedName>
</protein>